<gene>
    <name evidence="1" type="ORF">S01H4_58494</name>
</gene>
<protein>
    <recommendedName>
        <fullName evidence="2">DUF4185 domain-containing protein</fullName>
    </recommendedName>
</protein>
<evidence type="ECO:0008006" key="2">
    <source>
        <dbReference type="Google" id="ProtNLM"/>
    </source>
</evidence>
<feature type="non-terminal residue" evidence="1">
    <location>
        <position position="1"/>
    </location>
</feature>
<reference evidence="1" key="1">
    <citation type="journal article" date="2014" name="Front. Microbiol.">
        <title>High frequency of phylogenetically diverse reductive dehalogenase-homologous genes in deep subseafloor sedimentary metagenomes.</title>
        <authorList>
            <person name="Kawai M."/>
            <person name="Futagami T."/>
            <person name="Toyoda A."/>
            <person name="Takaki Y."/>
            <person name="Nishi S."/>
            <person name="Hori S."/>
            <person name="Arai W."/>
            <person name="Tsubouchi T."/>
            <person name="Morono Y."/>
            <person name="Uchiyama I."/>
            <person name="Ito T."/>
            <person name="Fujiyama A."/>
            <person name="Inagaki F."/>
            <person name="Takami H."/>
        </authorList>
    </citation>
    <scope>NUCLEOTIDE SEQUENCE</scope>
    <source>
        <strain evidence="1">Expedition CK06-06</strain>
    </source>
</reference>
<name>X1D3A0_9ZZZZ</name>
<dbReference type="AlphaFoldDB" id="X1D3A0"/>
<accession>X1D3A0</accession>
<evidence type="ECO:0000313" key="1">
    <source>
        <dbReference type="EMBL" id="GAH15241.1"/>
    </source>
</evidence>
<organism evidence="1">
    <name type="scientific">marine sediment metagenome</name>
    <dbReference type="NCBI Taxonomy" id="412755"/>
    <lineage>
        <taxon>unclassified sequences</taxon>
        <taxon>metagenomes</taxon>
        <taxon>ecological metagenomes</taxon>
    </lineage>
</organism>
<sequence length="156" mass="17487">FQSITTDSEGYPIISYQLNGVPSQLAYVTKSSNNDGTWSTEAGYPRQLSTFSSNQWSTEVISLGSKRLCVYYSTYNPLAGYEFYTQIFDGSSWGAEEGPITPGDHRQHSITRGPNSSVLLSYTRVNDMRFRKRPWGGPWGAEIKVLDESSGDYSPW</sequence>
<proteinExistence type="predicted"/>
<dbReference type="EMBL" id="BART01034172">
    <property type="protein sequence ID" value="GAH15241.1"/>
    <property type="molecule type" value="Genomic_DNA"/>
</dbReference>
<comment type="caution">
    <text evidence="1">The sequence shown here is derived from an EMBL/GenBank/DDBJ whole genome shotgun (WGS) entry which is preliminary data.</text>
</comment>